<keyword evidence="1" id="KW-1185">Reference proteome</keyword>
<dbReference type="SUPFAM" id="SSF47473">
    <property type="entry name" value="EF-hand"/>
    <property type="match status" value="1"/>
</dbReference>
<dbReference type="InterPro" id="IPR018247">
    <property type="entry name" value="EF_Hand_1_Ca_BS"/>
</dbReference>
<dbReference type="PROSITE" id="PS00018">
    <property type="entry name" value="EF_HAND_1"/>
    <property type="match status" value="1"/>
</dbReference>
<proteinExistence type="predicted"/>
<dbReference type="CDD" id="cd00051">
    <property type="entry name" value="EFh"/>
    <property type="match status" value="1"/>
</dbReference>
<accession>A0A183VW85</accession>
<sequence>MADREYVRAMFEAADTNKSGKLSSQEVKSLLENQYGTDLSDDVVQHFMAEHDLDGDNEWSIDELAELFAPAH</sequence>
<dbReference type="InterPro" id="IPR002048">
    <property type="entry name" value="EF_hand_dom"/>
</dbReference>
<organism evidence="1 2">
    <name type="scientific">Trichobilharzia regenti</name>
    <name type="common">Nasal bird schistosome</name>
    <dbReference type="NCBI Taxonomy" id="157069"/>
    <lineage>
        <taxon>Eukaryota</taxon>
        <taxon>Metazoa</taxon>
        <taxon>Spiralia</taxon>
        <taxon>Lophotrochozoa</taxon>
        <taxon>Platyhelminthes</taxon>
        <taxon>Trematoda</taxon>
        <taxon>Digenea</taxon>
        <taxon>Strigeidida</taxon>
        <taxon>Schistosomatoidea</taxon>
        <taxon>Schistosomatidae</taxon>
        <taxon>Trichobilharzia</taxon>
    </lineage>
</organism>
<reference evidence="1" key="1">
    <citation type="submission" date="2022-06" db="EMBL/GenBank/DDBJ databases">
        <authorList>
            <person name="Berger JAMES D."/>
            <person name="Berger JAMES D."/>
        </authorList>
    </citation>
    <scope>NUCLEOTIDE SEQUENCE [LARGE SCALE GENOMIC DNA]</scope>
</reference>
<evidence type="ECO:0000313" key="2">
    <source>
        <dbReference type="WBParaSite" id="TREG1_46960.1"/>
    </source>
</evidence>
<dbReference type="InterPro" id="IPR011992">
    <property type="entry name" value="EF-hand-dom_pair"/>
</dbReference>
<dbReference type="Pfam" id="PF13499">
    <property type="entry name" value="EF-hand_7"/>
    <property type="match status" value="1"/>
</dbReference>
<evidence type="ECO:0000313" key="1">
    <source>
        <dbReference type="Proteomes" id="UP000050795"/>
    </source>
</evidence>
<protein>
    <submittedName>
        <fullName evidence="2">EF-hand domain-containing protein</fullName>
    </submittedName>
</protein>
<dbReference type="Gene3D" id="1.10.238.10">
    <property type="entry name" value="EF-hand"/>
    <property type="match status" value="1"/>
</dbReference>
<name>A0A183VW85_TRIRE</name>
<reference evidence="2" key="2">
    <citation type="submission" date="2023-11" db="UniProtKB">
        <authorList>
            <consortium name="WormBaseParasite"/>
        </authorList>
    </citation>
    <scope>IDENTIFICATION</scope>
</reference>
<dbReference type="GO" id="GO:0005509">
    <property type="term" value="F:calcium ion binding"/>
    <property type="evidence" value="ECO:0007669"/>
    <property type="project" value="InterPro"/>
</dbReference>
<dbReference type="WBParaSite" id="TREG1_46960.1">
    <property type="protein sequence ID" value="TREG1_46960.1"/>
    <property type="gene ID" value="TREG1_46960"/>
</dbReference>
<dbReference type="AlphaFoldDB" id="A0A183VW85"/>
<dbReference type="PROSITE" id="PS50222">
    <property type="entry name" value="EF_HAND_2"/>
    <property type="match status" value="2"/>
</dbReference>
<dbReference type="OrthoDB" id="120976at2759"/>
<dbReference type="Proteomes" id="UP000050795">
    <property type="component" value="Unassembled WGS sequence"/>
</dbReference>
<dbReference type="SMART" id="SM00054">
    <property type="entry name" value="EFh"/>
    <property type="match status" value="2"/>
</dbReference>